<name>X6P0A0_RETFI</name>
<feature type="compositionally biased region" description="Polar residues" evidence="1">
    <location>
        <begin position="161"/>
        <end position="183"/>
    </location>
</feature>
<feature type="compositionally biased region" description="Basic and acidic residues" evidence="1">
    <location>
        <begin position="61"/>
        <end position="70"/>
    </location>
</feature>
<gene>
    <name evidence="2" type="ORF">RFI_06173</name>
</gene>
<feature type="region of interest" description="Disordered" evidence="1">
    <location>
        <begin position="23"/>
        <end position="70"/>
    </location>
</feature>
<dbReference type="EMBL" id="ASPP01005219">
    <property type="protein sequence ID" value="ETO30947.1"/>
    <property type="molecule type" value="Genomic_DNA"/>
</dbReference>
<feature type="non-terminal residue" evidence="2">
    <location>
        <position position="1"/>
    </location>
</feature>
<feature type="region of interest" description="Disordered" evidence="1">
    <location>
        <begin position="123"/>
        <end position="183"/>
    </location>
</feature>
<feature type="compositionally biased region" description="Polar residues" evidence="1">
    <location>
        <begin position="24"/>
        <end position="34"/>
    </location>
</feature>
<feature type="non-terminal residue" evidence="2">
    <location>
        <position position="183"/>
    </location>
</feature>
<accession>X6P0A0</accession>
<organism evidence="2 3">
    <name type="scientific">Reticulomyxa filosa</name>
    <dbReference type="NCBI Taxonomy" id="46433"/>
    <lineage>
        <taxon>Eukaryota</taxon>
        <taxon>Sar</taxon>
        <taxon>Rhizaria</taxon>
        <taxon>Retaria</taxon>
        <taxon>Foraminifera</taxon>
        <taxon>Monothalamids</taxon>
        <taxon>Reticulomyxidae</taxon>
        <taxon>Reticulomyxa</taxon>
    </lineage>
</organism>
<evidence type="ECO:0000313" key="2">
    <source>
        <dbReference type="EMBL" id="ETO30947.1"/>
    </source>
</evidence>
<comment type="caution">
    <text evidence="2">The sequence shown here is derived from an EMBL/GenBank/DDBJ whole genome shotgun (WGS) entry which is preliminary data.</text>
</comment>
<sequence>NKTQRSNMIVMNTATPQLQLLQQTMQRSSSATENVQERHHTTRRCTQRNADVDKEEEKEEEQEKEKEREEMFPTVNDKDLLELLTTLSTASPSVANSMTGEDDVSTIGVVSVKHETRMMSCRTPHNQMSKDDNANNDKENANDRQCTIAKIQKKRKLKPSRSFSTLLEGMQSSKSCQETVKKE</sequence>
<keyword evidence="3" id="KW-1185">Reference proteome</keyword>
<reference evidence="2 3" key="1">
    <citation type="journal article" date="2013" name="Curr. Biol.">
        <title>The Genome of the Foraminiferan Reticulomyxa filosa.</title>
        <authorList>
            <person name="Glockner G."/>
            <person name="Hulsmann N."/>
            <person name="Schleicher M."/>
            <person name="Noegel A.A."/>
            <person name="Eichinger L."/>
            <person name="Gallinger C."/>
            <person name="Pawlowski J."/>
            <person name="Sierra R."/>
            <person name="Euteneuer U."/>
            <person name="Pillet L."/>
            <person name="Moustafa A."/>
            <person name="Platzer M."/>
            <person name="Groth M."/>
            <person name="Szafranski K."/>
            <person name="Schliwa M."/>
        </authorList>
    </citation>
    <scope>NUCLEOTIDE SEQUENCE [LARGE SCALE GENOMIC DNA]</scope>
</reference>
<dbReference type="Proteomes" id="UP000023152">
    <property type="component" value="Unassembled WGS sequence"/>
</dbReference>
<protein>
    <submittedName>
        <fullName evidence="2">Uncharacterized protein</fullName>
    </submittedName>
</protein>
<evidence type="ECO:0000313" key="3">
    <source>
        <dbReference type="Proteomes" id="UP000023152"/>
    </source>
</evidence>
<proteinExistence type="predicted"/>
<evidence type="ECO:0000256" key="1">
    <source>
        <dbReference type="SAM" id="MobiDB-lite"/>
    </source>
</evidence>
<dbReference type="AlphaFoldDB" id="X6P0A0"/>
<feature type="compositionally biased region" description="Basic and acidic residues" evidence="1">
    <location>
        <begin position="128"/>
        <end position="142"/>
    </location>
</feature>